<sequence>MCLQKTTGVQLPGCALGWVWRFTAAVSEGDGWPRH</sequence>
<reference evidence="1" key="1">
    <citation type="submission" date="2023-04" db="EMBL/GenBank/DDBJ databases">
        <title>The human skin virome in hidradenitis suppurativa patients.</title>
        <authorList>
            <person name="Jansen D."/>
        </authorList>
    </citation>
    <scope>NUCLEOTIDE SEQUENCE</scope>
    <source>
        <strain evidence="1">VC1_JansenPhageB</strain>
    </source>
</reference>
<protein>
    <submittedName>
        <fullName evidence="1">Uncharacterized protein</fullName>
    </submittedName>
</protein>
<organism evidence="1">
    <name type="scientific">Actinobacteria phage HS02</name>
    <dbReference type="NCBI Taxonomy" id="3056388"/>
    <lineage>
        <taxon>Viruses</taxon>
    </lineage>
</organism>
<dbReference type="EMBL" id="OQ890312">
    <property type="protein sequence ID" value="WLJ25564.1"/>
    <property type="molecule type" value="Genomic_DNA"/>
</dbReference>
<accession>A0AA49X3Y3</accession>
<proteinExistence type="predicted"/>
<evidence type="ECO:0000313" key="1">
    <source>
        <dbReference type="EMBL" id="WLJ25564.1"/>
    </source>
</evidence>
<name>A0AA49X3Y3_9VIRU</name>